<evidence type="ECO:0000256" key="1">
    <source>
        <dbReference type="ARBA" id="ARBA00004496"/>
    </source>
</evidence>
<accession>A0ABW8AT01</accession>
<dbReference type="Gene3D" id="3.30.590.10">
    <property type="entry name" value="Glutamine synthetase/guanido kinase, catalytic domain"/>
    <property type="match status" value="1"/>
</dbReference>
<protein>
    <recommendedName>
        <fullName evidence="4 12">Glutamine synthetase</fullName>
        <ecNumber evidence="3 12">6.3.1.2</ecNumber>
    </recommendedName>
</protein>
<dbReference type="PROSITE" id="PS51986">
    <property type="entry name" value="GS_BETA_GRASP"/>
    <property type="match status" value="1"/>
</dbReference>
<dbReference type="SUPFAM" id="SSF55931">
    <property type="entry name" value="Glutamine synthetase/guanido kinase"/>
    <property type="match status" value="1"/>
</dbReference>
<evidence type="ECO:0000259" key="13">
    <source>
        <dbReference type="PROSITE" id="PS51986"/>
    </source>
</evidence>
<dbReference type="Pfam" id="PF00120">
    <property type="entry name" value="Gln-synt_C"/>
    <property type="match status" value="1"/>
</dbReference>
<evidence type="ECO:0000256" key="7">
    <source>
        <dbReference type="ARBA" id="ARBA00022741"/>
    </source>
</evidence>
<dbReference type="Pfam" id="PF03951">
    <property type="entry name" value="Gln-synt_N"/>
    <property type="match status" value="1"/>
</dbReference>
<evidence type="ECO:0000256" key="2">
    <source>
        <dbReference type="ARBA" id="ARBA00009897"/>
    </source>
</evidence>
<dbReference type="PANTHER" id="PTHR43407">
    <property type="entry name" value="GLUTAMINE SYNTHETASE"/>
    <property type="match status" value="1"/>
</dbReference>
<proteinExistence type="inferred from homology"/>
<dbReference type="InterPro" id="IPR008147">
    <property type="entry name" value="Gln_synt_N"/>
</dbReference>
<feature type="domain" description="GS beta-grasp" evidence="13">
    <location>
        <begin position="15"/>
        <end position="99"/>
    </location>
</feature>
<dbReference type="InterPro" id="IPR027302">
    <property type="entry name" value="Gln_synth_N_conserv_site"/>
</dbReference>
<evidence type="ECO:0000256" key="11">
    <source>
        <dbReference type="RuleBase" id="RU000384"/>
    </source>
</evidence>
<evidence type="ECO:0000256" key="12">
    <source>
        <dbReference type="RuleBase" id="RU004356"/>
    </source>
</evidence>
<comment type="subcellular location">
    <subcellularLocation>
        <location evidence="1">Cytoplasm</location>
    </subcellularLocation>
</comment>
<dbReference type="GO" id="GO:0004356">
    <property type="term" value="F:glutamine synthetase activity"/>
    <property type="evidence" value="ECO:0007669"/>
    <property type="project" value="UniProtKB-EC"/>
</dbReference>
<dbReference type="SUPFAM" id="SSF54368">
    <property type="entry name" value="Glutamine synthetase, N-terminal domain"/>
    <property type="match status" value="1"/>
</dbReference>
<feature type="domain" description="GS catalytic" evidence="14">
    <location>
        <begin position="107"/>
        <end position="474"/>
    </location>
</feature>
<evidence type="ECO:0000256" key="8">
    <source>
        <dbReference type="ARBA" id="ARBA00022840"/>
    </source>
</evidence>
<keyword evidence="8 12" id="KW-0067">ATP-binding</keyword>
<dbReference type="EMBL" id="JBITLV010000007">
    <property type="protein sequence ID" value="MFI7589530.1"/>
    <property type="molecule type" value="Genomic_DNA"/>
</dbReference>
<dbReference type="InterPro" id="IPR004809">
    <property type="entry name" value="Gln_synth_I"/>
</dbReference>
<comment type="caution">
    <text evidence="15">The sequence shown here is derived from an EMBL/GenBank/DDBJ whole genome shotgun (WGS) entry which is preliminary data.</text>
</comment>
<dbReference type="InterPro" id="IPR014746">
    <property type="entry name" value="Gln_synth/guanido_kin_cat_dom"/>
</dbReference>
<dbReference type="PROSITE" id="PS00180">
    <property type="entry name" value="GLNA_1"/>
    <property type="match status" value="1"/>
</dbReference>
<evidence type="ECO:0000256" key="4">
    <source>
        <dbReference type="ARBA" id="ARBA00021364"/>
    </source>
</evidence>
<dbReference type="RefSeq" id="WP_398284115.1">
    <property type="nucleotide sequence ID" value="NZ_JBITLV010000007.1"/>
</dbReference>
<keyword evidence="16" id="KW-1185">Reference proteome</keyword>
<evidence type="ECO:0000259" key="14">
    <source>
        <dbReference type="PROSITE" id="PS51987"/>
    </source>
</evidence>
<evidence type="ECO:0000256" key="5">
    <source>
        <dbReference type="ARBA" id="ARBA00022490"/>
    </source>
</evidence>
<evidence type="ECO:0000313" key="16">
    <source>
        <dbReference type="Proteomes" id="UP001612915"/>
    </source>
</evidence>
<evidence type="ECO:0000256" key="6">
    <source>
        <dbReference type="ARBA" id="ARBA00022598"/>
    </source>
</evidence>
<name>A0ABW8AT01_9ACTN</name>
<comment type="catalytic activity">
    <reaction evidence="9 12">
        <text>L-glutamate + NH4(+) + ATP = L-glutamine + ADP + phosphate + H(+)</text>
        <dbReference type="Rhea" id="RHEA:16169"/>
        <dbReference type="ChEBI" id="CHEBI:15378"/>
        <dbReference type="ChEBI" id="CHEBI:28938"/>
        <dbReference type="ChEBI" id="CHEBI:29985"/>
        <dbReference type="ChEBI" id="CHEBI:30616"/>
        <dbReference type="ChEBI" id="CHEBI:43474"/>
        <dbReference type="ChEBI" id="CHEBI:58359"/>
        <dbReference type="ChEBI" id="CHEBI:456216"/>
        <dbReference type="EC" id="6.3.1.2"/>
    </reaction>
</comment>
<dbReference type="InterPro" id="IPR008146">
    <property type="entry name" value="Gln_synth_cat_dom"/>
</dbReference>
<dbReference type="PANTHER" id="PTHR43407:SF1">
    <property type="entry name" value="LENGSIN"/>
    <property type="match status" value="1"/>
</dbReference>
<dbReference type="NCBIfam" id="TIGR00653">
    <property type="entry name" value="GlnA"/>
    <property type="match status" value="1"/>
</dbReference>
<keyword evidence="7 12" id="KW-0547">Nucleotide-binding</keyword>
<dbReference type="EC" id="6.3.1.2" evidence="3 12"/>
<evidence type="ECO:0000313" key="15">
    <source>
        <dbReference type="EMBL" id="MFI7589530.1"/>
    </source>
</evidence>
<dbReference type="Proteomes" id="UP001612915">
    <property type="component" value="Unassembled WGS sequence"/>
</dbReference>
<dbReference type="PROSITE" id="PS51987">
    <property type="entry name" value="GS_CATALYTIC"/>
    <property type="match status" value="1"/>
</dbReference>
<evidence type="ECO:0000256" key="10">
    <source>
        <dbReference type="PROSITE-ProRule" id="PRU01330"/>
    </source>
</evidence>
<sequence length="474" mass="52989">MFNNADEVTKFIADEDVKFVDVRFCDLPGVMQHFNVPASTVGADFFTDGQMFDGSSIRGFQAINESDMKLIPDLSTAYIDPFRAEKTLVVNMDIVDPYTSEPYSRDPRQVAHKAEAYLKSTGIADTAFFAPEAEFYIFDDVRFETKQNLSFYEIDSIEAAWNTARKEDGGNLGHKTPYKGGYFPVPPVDHYADLRDQMVVVLDSLGLEVERSHHEVGTAGQAEINYKFDTLAKSADKVMLFKYAIKGVAHAAGKTVTFMPKPIFGDNGSGMHCHQSLWKDGSPLFYDETGYGGLSDLARWYIGGLLHHAPSLLAFTNPTVNSYHRLVPGYEAPVNLVYSARNRSACVRIPVTGSNPKAKRIEFRVPDPSSNPYLAFSAMLMAGIDGIKNRIEPPAPVDKDLYELPPEEHASIAQVPGSLAETLDNLEKDHAYLSEGGVFTEDLIETWIDFKRNNEIDPIRLRPHPHEFELYYDV</sequence>
<evidence type="ECO:0000256" key="3">
    <source>
        <dbReference type="ARBA" id="ARBA00012937"/>
    </source>
</evidence>
<reference evidence="15 16" key="1">
    <citation type="submission" date="2024-10" db="EMBL/GenBank/DDBJ databases">
        <title>The Natural Products Discovery Center: Release of the First 8490 Sequenced Strains for Exploring Actinobacteria Biosynthetic Diversity.</title>
        <authorList>
            <person name="Kalkreuter E."/>
            <person name="Kautsar S.A."/>
            <person name="Yang D."/>
            <person name="Bader C.D."/>
            <person name="Teijaro C.N."/>
            <person name="Fluegel L."/>
            <person name="Davis C.M."/>
            <person name="Simpson J.R."/>
            <person name="Lauterbach L."/>
            <person name="Steele A.D."/>
            <person name="Gui C."/>
            <person name="Meng S."/>
            <person name="Li G."/>
            <person name="Viehrig K."/>
            <person name="Ye F."/>
            <person name="Su P."/>
            <person name="Kiefer A.F."/>
            <person name="Nichols A."/>
            <person name="Cepeda A.J."/>
            <person name="Yan W."/>
            <person name="Fan B."/>
            <person name="Jiang Y."/>
            <person name="Adhikari A."/>
            <person name="Zheng C.-J."/>
            <person name="Schuster L."/>
            <person name="Cowan T.M."/>
            <person name="Smanski M.J."/>
            <person name="Chevrette M.G."/>
            <person name="De Carvalho L.P.S."/>
            <person name="Shen B."/>
        </authorList>
    </citation>
    <scope>NUCLEOTIDE SEQUENCE [LARGE SCALE GENOMIC DNA]</scope>
    <source>
        <strain evidence="15 16">NPDC049639</strain>
    </source>
</reference>
<dbReference type="PROSITE" id="PS00181">
    <property type="entry name" value="GLNA_ATP"/>
    <property type="match status" value="1"/>
</dbReference>
<gene>
    <name evidence="15" type="primary">glnA</name>
    <name evidence="15" type="ORF">ACIB24_20890</name>
</gene>
<comment type="similarity">
    <text evidence="2 10 11">Belongs to the glutamine synthetase family.</text>
</comment>
<keyword evidence="5" id="KW-0963">Cytoplasm</keyword>
<dbReference type="InterPro" id="IPR036651">
    <property type="entry name" value="Gln_synt_N_sf"/>
</dbReference>
<evidence type="ECO:0000256" key="9">
    <source>
        <dbReference type="ARBA" id="ARBA00049436"/>
    </source>
</evidence>
<keyword evidence="6 12" id="KW-0436">Ligase</keyword>
<dbReference type="SMART" id="SM01230">
    <property type="entry name" value="Gln-synt_C"/>
    <property type="match status" value="1"/>
</dbReference>
<organism evidence="15 16">
    <name type="scientific">Spongisporangium articulatum</name>
    <dbReference type="NCBI Taxonomy" id="3362603"/>
    <lineage>
        <taxon>Bacteria</taxon>
        <taxon>Bacillati</taxon>
        <taxon>Actinomycetota</taxon>
        <taxon>Actinomycetes</taxon>
        <taxon>Kineosporiales</taxon>
        <taxon>Kineosporiaceae</taxon>
        <taxon>Spongisporangium</taxon>
    </lineage>
</organism>
<dbReference type="InterPro" id="IPR027303">
    <property type="entry name" value="Gln_synth_gly_rich_site"/>
</dbReference>
<dbReference type="Gene3D" id="3.10.20.70">
    <property type="entry name" value="Glutamine synthetase, N-terminal domain"/>
    <property type="match status" value="1"/>
</dbReference>